<reference evidence="3" key="1">
    <citation type="journal article" date="2020" name="Nature">
        <title>Giant virus diversity and host interactions through global metagenomics.</title>
        <authorList>
            <person name="Schulz F."/>
            <person name="Roux S."/>
            <person name="Paez-Espino D."/>
            <person name="Jungbluth S."/>
            <person name="Walsh D.A."/>
            <person name="Denef V.J."/>
            <person name="McMahon K.D."/>
            <person name="Konstantinidis K.T."/>
            <person name="Eloe-Fadrosh E.A."/>
            <person name="Kyrpides N.C."/>
            <person name="Woyke T."/>
        </authorList>
    </citation>
    <scope>NUCLEOTIDE SEQUENCE</scope>
    <source>
        <strain evidence="3">GVMAG-M-3300009155-2</strain>
    </source>
</reference>
<sequence>MNNCTNLIEKLIYKLGKYGPIILLLYSLFLLWNNENLFFYYTIGIFVNSLLNLILKGILQHPRPSEDPKEFELALKNGKRFIFKDGIIPHDIFGMPSGHTQSAVFSSVYIYLSLRQVKVFVFYLVISLITIYQRIKYNYHTLLQTIIGGIIGIMFAYYVYYLAQEKITGSIREKPDDFAPI</sequence>
<dbReference type="InterPro" id="IPR036938">
    <property type="entry name" value="PAP2/HPO_sf"/>
</dbReference>
<keyword evidence="1" id="KW-0472">Membrane</keyword>
<dbReference type="EMBL" id="MN738916">
    <property type="protein sequence ID" value="QHT31172.1"/>
    <property type="molecule type" value="Genomic_DNA"/>
</dbReference>
<dbReference type="Pfam" id="PF01569">
    <property type="entry name" value="PAP2"/>
    <property type="match status" value="1"/>
</dbReference>
<dbReference type="GO" id="GO:0042392">
    <property type="term" value="F:sphingosine-1-phosphate phosphatase activity"/>
    <property type="evidence" value="ECO:0007669"/>
    <property type="project" value="TreeGrafter"/>
</dbReference>
<feature type="transmembrane region" description="Helical" evidence="1">
    <location>
        <begin position="141"/>
        <end position="163"/>
    </location>
</feature>
<dbReference type="Gene3D" id="1.20.144.10">
    <property type="entry name" value="Phosphatidic acid phosphatase type 2/haloperoxidase"/>
    <property type="match status" value="1"/>
</dbReference>
<keyword evidence="1" id="KW-1133">Transmembrane helix</keyword>
<feature type="transmembrane region" description="Helical" evidence="1">
    <location>
        <begin position="117"/>
        <end position="135"/>
    </location>
</feature>
<name>A0A6C0ER22_9ZZZZ</name>
<evidence type="ECO:0000313" key="3">
    <source>
        <dbReference type="EMBL" id="QHT31172.1"/>
    </source>
</evidence>
<keyword evidence="1" id="KW-0812">Transmembrane</keyword>
<dbReference type="AlphaFoldDB" id="A0A6C0ER22"/>
<dbReference type="PANTHER" id="PTHR14969:SF13">
    <property type="entry name" value="AT30094P"/>
    <property type="match status" value="1"/>
</dbReference>
<evidence type="ECO:0000259" key="2">
    <source>
        <dbReference type="SMART" id="SM00014"/>
    </source>
</evidence>
<dbReference type="SUPFAM" id="SSF48317">
    <property type="entry name" value="Acid phosphatase/Vanadium-dependent haloperoxidase"/>
    <property type="match status" value="1"/>
</dbReference>
<dbReference type="PANTHER" id="PTHR14969">
    <property type="entry name" value="SPHINGOSINE-1-PHOSPHATE PHOSPHOHYDROLASE"/>
    <property type="match status" value="1"/>
</dbReference>
<dbReference type="SMART" id="SM00014">
    <property type="entry name" value="acidPPc"/>
    <property type="match status" value="1"/>
</dbReference>
<dbReference type="InterPro" id="IPR000326">
    <property type="entry name" value="PAP2/HPO"/>
</dbReference>
<feature type="transmembrane region" description="Helical" evidence="1">
    <location>
        <begin position="12"/>
        <end position="32"/>
    </location>
</feature>
<evidence type="ECO:0000256" key="1">
    <source>
        <dbReference type="SAM" id="Phobius"/>
    </source>
</evidence>
<feature type="domain" description="Phosphatidic acid phosphatase type 2/haloperoxidase" evidence="2">
    <location>
        <begin position="38"/>
        <end position="160"/>
    </location>
</feature>
<organism evidence="3">
    <name type="scientific">viral metagenome</name>
    <dbReference type="NCBI Taxonomy" id="1070528"/>
    <lineage>
        <taxon>unclassified sequences</taxon>
        <taxon>metagenomes</taxon>
        <taxon>organismal metagenomes</taxon>
    </lineage>
</organism>
<feature type="transmembrane region" description="Helical" evidence="1">
    <location>
        <begin position="38"/>
        <end position="59"/>
    </location>
</feature>
<protein>
    <recommendedName>
        <fullName evidence="2">Phosphatidic acid phosphatase type 2/haloperoxidase domain-containing protein</fullName>
    </recommendedName>
</protein>
<proteinExistence type="predicted"/>
<accession>A0A6C0ER22</accession>